<dbReference type="EC" id="6.3.1.11" evidence="7"/>
<dbReference type="RefSeq" id="WP_354010230.1">
    <property type="nucleotide sequence ID" value="NZ_JBEWTA010000001.1"/>
</dbReference>
<dbReference type="PROSITE" id="PS51987">
    <property type="entry name" value="GS_CATALYTIC"/>
    <property type="match status" value="1"/>
</dbReference>
<evidence type="ECO:0000313" key="8">
    <source>
        <dbReference type="Proteomes" id="UP001549366"/>
    </source>
</evidence>
<gene>
    <name evidence="7" type="ORF">V5J35_001042</name>
</gene>
<dbReference type="Pfam" id="PF00120">
    <property type="entry name" value="Gln-synt_C"/>
    <property type="match status" value="1"/>
</dbReference>
<dbReference type="EMBL" id="JBEWTB010000002">
    <property type="protein sequence ID" value="MET4755850.1"/>
    <property type="molecule type" value="Genomic_DNA"/>
</dbReference>
<organism evidence="7 8">
    <name type="scientific">Endozoicomonas lisbonensis</name>
    <dbReference type="NCBI Taxonomy" id="3120522"/>
    <lineage>
        <taxon>Bacteria</taxon>
        <taxon>Pseudomonadati</taxon>
        <taxon>Pseudomonadota</taxon>
        <taxon>Gammaproteobacteria</taxon>
        <taxon>Oceanospirillales</taxon>
        <taxon>Endozoicomonadaceae</taxon>
        <taxon>Endozoicomonas</taxon>
    </lineage>
</organism>
<dbReference type="InterPro" id="IPR008146">
    <property type="entry name" value="Gln_synth_cat_dom"/>
</dbReference>
<evidence type="ECO:0000259" key="6">
    <source>
        <dbReference type="PROSITE" id="PS51987"/>
    </source>
</evidence>
<evidence type="ECO:0000256" key="2">
    <source>
        <dbReference type="ARBA" id="ARBA00022598"/>
    </source>
</evidence>
<proteinExistence type="inferred from homology"/>
<feature type="domain" description="GS catalytic" evidence="6">
    <location>
        <begin position="117"/>
        <end position="453"/>
    </location>
</feature>
<dbReference type="Gene3D" id="3.30.590.10">
    <property type="entry name" value="Glutamine synthetase/guanido kinase, catalytic domain"/>
    <property type="match status" value="1"/>
</dbReference>
<dbReference type="SUPFAM" id="SSF55931">
    <property type="entry name" value="Glutamine synthetase/guanido kinase"/>
    <property type="match status" value="1"/>
</dbReference>
<evidence type="ECO:0000256" key="3">
    <source>
        <dbReference type="ARBA" id="ARBA00022842"/>
    </source>
</evidence>
<dbReference type="GO" id="GO:0034024">
    <property type="term" value="F:glutamate-putrescine ligase activity"/>
    <property type="evidence" value="ECO:0007669"/>
    <property type="project" value="UniProtKB-EC"/>
</dbReference>
<keyword evidence="3" id="KW-0460">Magnesium</keyword>
<evidence type="ECO:0000256" key="1">
    <source>
        <dbReference type="ARBA" id="ARBA00001946"/>
    </source>
</evidence>
<keyword evidence="8" id="KW-1185">Reference proteome</keyword>
<comment type="similarity">
    <text evidence="4 5">Belongs to the glutamine synthetase family.</text>
</comment>
<evidence type="ECO:0000313" key="7">
    <source>
        <dbReference type="EMBL" id="MET4755850.1"/>
    </source>
</evidence>
<comment type="cofactor">
    <cofactor evidence="1">
        <name>Mg(2+)</name>
        <dbReference type="ChEBI" id="CHEBI:18420"/>
    </cofactor>
</comment>
<dbReference type="InterPro" id="IPR014746">
    <property type="entry name" value="Gln_synth/guanido_kin_cat_dom"/>
</dbReference>
<reference evidence="7 8" key="1">
    <citation type="submission" date="2024-06" db="EMBL/GenBank/DDBJ databases">
        <title>Genomic Encyclopedia of Type Strains, Phase V (KMG-V): Genome sequencing to study the core and pangenomes of soil and plant-associated prokaryotes.</title>
        <authorList>
            <person name="Whitman W."/>
        </authorList>
    </citation>
    <scope>NUCLEOTIDE SEQUENCE [LARGE SCALE GENOMIC DNA]</scope>
    <source>
        <strain evidence="7 8">NE40</strain>
    </source>
</reference>
<evidence type="ECO:0000256" key="5">
    <source>
        <dbReference type="RuleBase" id="RU000384"/>
    </source>
</evidence>
<dbReference type="SMART" id="SM01230">
    <property type="entry name" value="Gln-synt_C"/>
    <property type="match status" value="1"/>
</dbReference>
<dbReference type="InterPro" id="IPR027303">
    <property type="entry name" value="Gln_synth_gly_rich_site"/>
</dbReference>
<comment type="caution">
    <text evidence="7">The sequence shown here is derived from an EMBL/GenBank/DDBJ whole genome shotgun (WGS) entry which is preliminary data.</text>
</comment>
<dbReference type="InterPro" id="IPR036651">
    <property type="entry name" value="Gln_synt_N_sf"/>
</dbReference>
<evidence type="ECO:0000256" key="4">
    <source>
        <dbReference type="PROSITE-ProRule" id="PRU01331"/>
    </source>
</evidence>
<name>A0ABV2SDL7_9GAMM</name>
<protein>
    <submittedName>
        <fullName evidence="7">Gamma-glutamylputrescine synthase</fullName>
        <ecNumber evidence="7">6.3.1.11</ecNumber>
    </submittedName>
</protein>
<dbReference type="SUPFAM" id="SSF54368">
    <property type="entry name" value="Glutamine synthetase, N-terminal domain"/>
    <property type="match status" value="1"/>
</dbReference>
<dbReference type="Proteomes" id="UP001549366">
    <property type="component" value="Unassembled WGS sequence"/>
</dbReference>
<dbReference type="PANTHER" id="PTHR43785:SF12">
    <property type="entry name" value="TYPE-1 GLUTAMINE SYNTHETASE 2"/>
    <property type="match status" value="1"/>
</dbReference>
<sequence length="453" mass="50283">MSDFRAELAEFLEHYPNIQYIDTLLPDTNGIVRGKRFPVSAARKLDKGCYFPGSVFSLDITGTTIEDTGLGLDIGDPDRHCRVVPGTLAPSAVDPERIGQVLLTMLDEEGERFLYEPRNLLANLIDSYTVSGYKPVVALELEFYLIDPKRDEQGDIQPPIGYLSGEREIRSQLYTVDGLDDFSGFLSDVNELAQLQGIPADTAIAEASPGQFEINLRHCDDPVAACDHAVLLKRLIRSVARRYNYEATFMAKPYAEFTGNGLHIHTSLLDQFDRNVFSLGDGQDSDTLHQAIAGSLALMPDTVALLCPNVNSYRRMAPDMYVPLNASWGHNNRTVSLRIPFSDGGNRRIEHRLAGADANPYIALSVVLAGILYGIENKLTPPDAVTGNGLNQTHPVLPCRPAEALACLNNSKELPNYLSKEFLDTYVVLKQNELRQFEQHITRLEMDWLLTTA</sequence>
<accession>A0ABV2SDL7</accession>
<keyword evidence="2 7" id="KW-0436">Ligase</keyword>
<dbReference type="PROSITE" id="PS00181">
    <property type="entry name" value="GLNA_ATP"/>
    <property type="match status" value="1"/>
</dbReference>
<dbReference type="PANTHER" id="PTHR43785">
    <property type="entry name" value="GAMMA-GLUTAMYLPUTRESCINE SYNTHETASE"/>
    <property type="match status" value="1"/>
</dbReference>